<dbReference type="EMBL" id="CP149782">
    <property type="protein sequence ID" value="WYF43514.1"/>
    <property type="molecule type" value="Genomic_DNA"/>
</dbReference>
<proteinExistence type="predicted"/>
<dbReference type="RefSeq" id="WP_339094255.1">
    <property type="nucleotide sequence ID" value="NZ_CP149782.1"/>
</dbReference>
<feature type="chain" id="PRO_5043705644" description="Lipoprotein" evidence="1">
    <location>
        <begin position="28"/>
        <end position="227"/>
    </location>
</feature>
<feature type="signal peptide" evidence="1">
    <location>
        <begin position="1"/>
        <end position="27"/>
    </location>
</feature>
<dbReference type="PROSITE" id="PS51257">
    <property type="entry name" value="PROKAR_LIPOPROTEIN"/>
    <property type="match status" value="1"/>
</dbReference>
<organism evidence="2">
    <name type="scientific">Deinococcus sp. VB142</name>
    <dbReference type="NCBI Taxonomy" id="3112952"/>
    <lineage>
        <taxon>Bacteria</taxon>
        <taxon>Thermotogati</taxon>
        <taxon>Deinococcota</taxon>
        <taxon>Deinococci</taxon>
        <taxon>Deinococcales</taxon>
        <taxon>Deinococcaceae</taxon>
        <taxon>Deinococcus</taxon>
    </lineage>
</organism>
<accession>A0AAU6PYS3</accession>
<evidence type="ECO:0000256" key="1">
    <source>
        <dbReference type="SAM" id="SignalP"/>
    </source>
</evidence>
<sequence length="227" mass="23711">MHRKLAIPALVALTTLLAGCGSIARQAADNTPVTVLPLADAELSGELTEAGAASLSTQSMQQQGVTSGIMTYTGTFDDLDESQIPGMVGSPSGLDIPINVQSMGLNSCKGVIPISDTITVTMKKMDLKVSDAGGSQSFSMPLDAKVPMTKTANGQYRAAVIDQASQQWLASIAYSQFKPIVAKNGANTVNSFTLSLTVSVDSGNNVAYSCLAKLQLASGLKQYLRFQ</sequence>
<evidence type="ECO:0008006" key="3">
    <source>
        <dbReference type="Google" id="ProtNLM"/>
    </source>
</evidence>
<dbReference type="AlphaFoldDB" id="A0AAU6PYS3"/>
<name>A0AAU6PYS3_9DEIO</name>
<evidence type="ECO:0000313" key="2">
    <source>
        <dbReference type="EMBL" id="WYF43514.1"/>
    </source>
</evidence>
<gene>
    <name evidence="2" type="ORF">WDJ50_08745</name>
</gene>
<reference evidence="2" key="1">
    <citation type="submission" date="2024-03" db="EMBL/GenBank/DDBJ databases">
        <title>Deinococcus weizhi sp. nov., isolated from human skin.</title>
        <authorList>
            <person name="Wei Z."/>
            <person name="Tian F."/>
            <person name="Yang C."/>
            <person name="Xin L.T."/>
            <person name="Wen Z.J."/>
            <person name="Lan K.C."/>
            <person name="Yu L."/>
            <person name="Zhe W."/>
            <person name="Dan F.D."/>
            <person name="Jun W."/>
            <person name="Rui Z."/>
            <person name="Yong X.J."/>
            <person name="Ting Y."/>
            <person name="Wei X."/>
            <person name="Xu Z.G."/>
            <person name="Xin Z."/>
            <person name="Dong F.G."/>
            <person name="Ni X.M."/>
            <person name="Zheng M.G."/>
            <person name="Chun Y."/>
            <person name="Qian W.X."/>
        </authorList>
    </citation>
    <scope>NUCLEOTIDE SEQUENCE</scope>
    <source>
        <strain evidence="2">VB142</strain>
    </source>
</reference>
<protein>
    <recommendedName>
        <fullName evidence="3">Lipoprotein</fullName>
    </recommendedName>
</protein>
<keyword evidence="1" id="KW-0732">Signal</keyword>